<keyword evidence="3" id="KW-1185">Reference proteome</keyword>
<dbReference type="Proteomes" id="UP000226079">
    <property type="component" value="Unassembled WGS sequence"/>
</dbReference>
<dbReference type="EMBL" id="PDJC01000001">
    <property type="protein sequence ID" value="PFG16472.1"/>
    <property type="molecule type" value="Genomic_DNA"/>
</dbReference>
<protein>
    <submittedName>
        <fullName evidence="2">Uncharacterized protein</fullName>
    </submittedName>
</protein>
<feature type="region of interest" description="Disordered" evidence="1">
    <location>
        <begin position="51"/>
        <end position="78"/>
    </location>
</feature>
<accession>A0A2A9CS75</accession>
<reference evidence="2 3" key="1">
    <citation type="submission" date="2017-10" db="EMBL/GenBank/DDBJ databases">
        <title>Sequencing the genomes of 1000 actinobacteria strains.</title>
        <authorList>
            <person name="Klenk H.-P."/>
        </authorList>
    </citation>
    <scope>NUCLEOTIDE SEQUENCE [LARGE SCALE GENOMIC DNA]</scope>
    <source>
        <strain evidence="2 3">DSM 15597</strain>
    </source>
</reference>
<proteinExistence type="predicted"/>
<evidence type="ECO:0000313" key="3">
    <source>
        <dbReference type="Proteomes" id="UP000226079"/>
    </source>
</evidence>
<evidence type="ECO:0000313" key="2">
    <source>
        <dbReference type="EMBL" id="PFG16472.1"/>
    </source>
</evidence>
<comment type="caution">
    <text evidence="2">The sequence shown here is derived from an EMBL/GenBank/DDBJ whole genome shotgun (WGS) entry which is preliminary data.</text>
</comment>
<sequence length="296" mass="31733">MSRLPQRNRSRPRVWQEKEGDRVVMRDGGGLVHALACLVLVSASVVSGCTTTPRVEPAGSTRSSSAEALPGAGSSSTPVGQFAEIQLGTLTAEEAFSSSTVENWVRQADHVALVTVVGEEPIPPTKSEVERREGLVGRMLSIHIESGVWTHPDVTRELPPAITFQDFGWAFNGAFESKYRIGVRGRPYLLPGHTYLMALRWFEWGCPGRIDPEDEITPAHFAPLGSGAIVPFDGTLGAGEFEGRWTANAGQDDPAGSFRAAMAGRTSNWVNEQLSNTAASDPALTHKPGPIGCDGE</sequence>
<name>A0A2A9CS75_9ACTN</name>
<dbReference type="AlphaFoldDB" id="A0A2A9CS75"/>
<organism evidence="2 3">
    <name type="scientific">Propionicimonas paludicola</name>
    <dbReference type="NCBI Taxonomy" id="185243"/>
    <lineage>
        <taxon>Bacteria</taxon>
        <taxon>Bacillati</taxon>
        <taxon>Actinomycetota</taxon>
        <taxon>Actinomycetes</taxon>
        <taxon>Propionibacteriales</taxon>
        <taxon>Nocardioidaceae</taxon>
        <taxon>Propionicimonas</taxon>
    </lineage>
</organism>
<evidence type="ECO:0000256" key="1">
    <source>
        <dbReference type="SAM" id="MobiDB-lite"/>
    </source>
</evidence>
<gene>
    <name evidence="2" type="ORF">ATK74_1010</name>
</gene>
<feature type="region of interest" description="Disordered" evidence="1">
    <location>
        <begin position="276"/>
        <end position="296"/>
    </location>
</feature>